<dbReference type="Proteomes" id="UP001652625">
    <property type="component" value="Chromosome 12"/>
</dbReference>
<sequence length="303" mass="33913">MLLFKLIVFFVILFAIGAEENKNDKTSGEIEPSENTNENNEVSAAWKNKPPKSKGPSYKMKPMTASSTSKKPKSKAPTQIKQITQKKLKDKLKKKPFLKKMLNSFLNKAKKFKNSETFKKLKKVLVNAVKELIIGVIDSYLDVDEVFEKIDSALKNNEEKPEIYWKCAIENLSSKTLAPLGTTPFSGDIATELRKIPSNKTGIFVWEGDSESYGAAGVVHYRFGEKILNIVASYPNDLESDNAWANVHISDNKEDYESLCDGTNGAQDPTEAGEWGEVEGVKFLLSNEEDGEFRVIVNDLSEE</sequence>
<organism evidence="3 4">
    <name type="scientific">Hydra vulgaris</name>
    <name type="common">Hydra</name>
    <name type="synonym">Hydra attenuata</name>
    <dbReference type="NCBI Taxonomy" id="6087"/>
    <lineage>
        <taxon>Eukaryota</taxon>
        <taxon>Metazoa</taxon>
        <taxon>Cnidaria</taxon>
        <taxon>Hydrozoa</taxon>
        <taxon>Hydroidolina</taxon>
        <taxon>Anthoathecata</taxon>
        <taxon>Aplanulata</taxon>
        <taxon>Hydridae</taxon>
        <taxon>Hydra</taxon>
    </lineage>
</organism>
<name>A0ABM4D0U5_HYDVU</name>
<dbReference type="RefSeq" id="XP_065667865.1">
    <property type="nucleotide sequence ID" value="XM_065811793.1"/>
</dbReference>
<evidence type="ECO:0000256" key="1">
    <source>
        <dbReference type="SAM" id="MobiDB-lite"/>
    </source>
</evidence>
<proteinExistence type="predicted"/>
<gene>
    <name evidence="4" type="primary">LOC136088129</name>
</gene>
<keyword evidence="2" id="KW-0732">Signal</keyword>
<evidence type="ECO:0000256" key="2">
    <source>
        <dbReference type="SAM" id="SignalP"/>
    </source>
</evidence>
<dbReference type="GeneID" id="136088129"/>
<reference evidence="4" key="1">
    <citation type="submission" date="2025-08" db="UniProtKB">
        <authorList>
            <consortium name="RefSeq"/>
        </authorList>
    </citation>
    <scope>IDENTIFICATION</scope>
</reference>
<evidence type="ECO:0000313" key="3">
    <source>
        <dbReference type="Proteomes" id="UP001652625"/>
    </source>
</evidence>
<feature type="signal peptide" evidence="2">
    <location>
        <begin position="1"/>
        <end position="18"/>
    </location>
</feature>
<feature type="compositionally biased region" description="Polar residues" evidence="1">
    <location>
        <begin position="33"/>
        <end position="42"/>
    </location>
</feature>
<feature type="region of interest" description="Disordered" evidence="1">
    <location>
        <begin position="23"/>
        <end position="81"/>
    </location>
</feature>
<feature type="compositionally biased region" description="Low complexity" evidence="1">
    <location>
        <begin position="59"/>
        <end position="69"/>
    </location>
</feature>
<keyword evidence="3" id="KW-1185">Reference proteome</keyword>
<protein>
    <submittedName>
        <fullName evidence="4">Hydra actinoporin-like toxin 4</fullName>
    </submittedName>
</protein>
<evidence type="ECO:0000313" key="4">
    <source>
        <dbReference type="RefSeq" id="XP_065667865.1"/>
    </source>
</evidence>
<accession>A0ABM4D0U5</accession>
<feature type="chain" id="PRO_5045468600" evidence="2">
    <location>
        <begin position="19"/>
        <end position="303"/>
    </location>
</feature>